<dbReference type="EMBL" id="OU503042">
    <property type="protein sequence ID" value="CAI9765306.1"/>
    <property type="molecule type" value="Genomic_DNA"/>
</dbReference>
<dbReference type="PANTHER" id="PTHR23024">
    <property type="entry name" value="ARYLACETAMIDE DEACETYLASE"/>
    <property type="match status" value="1"/>
</dbReference>
<keyword evidence="5" id="KW-1185">Reference proteome</keyword>
<comment type="similarity">
    <text evidence="1">Belongs to the 'GDXG' lipolytic enzyme family.</text>
</comment>
<evidence type="ECO:0000256" key="2">
    <source>
        <dbReference type="SAM" id="MobiDB-lite"/>
    </source>
</evidence>
<dbReference type="Gene3D" id="3.40.50.1820">
    <property type="entry name" value="alpha/beta hydrolase"/>
    <property type="match status" value="1"/>
</dbReference>
<dbReference type="Pfam" id="PF07859">
    <property type="entry name" value="Abhydrolase_3"/>
    <property type="match status" value="1"/>
</dbReference>
<dbReference type="InterPro" id="IPR013094">
    <property type="entry name" value="AB_hydrolase_3"/>
</dbReference>
<evidence type="ECO:0000313" key="5">
    <source>
        <dbReference type="Proteomes" id="UP000834106"/>
    </source>
</evidence>
<feature type="domain" description="Alpha/beta hydrolase fold-3" evidence="3">
    <location>
        <begin position="86"/>
        <end position="310"/>
    </location>
</feature>
<dbReference type="SUPFAM" id="SSF53474">
    <property type="entry name" value="alpha/beta-Hydrolases"/>
    <property type="match status" value="1"/>
</dbReference>
<dbReference type="PANTHER" id="PTHR23024:SF113">
    <property type="entry name" value="CARBOXYLESTERASE 8-RELATED"/>
    <property type="match status" value="1"/>
</dbReference>
<accession>A0AAD1ZCG5</accession>
<dbReference type="AlphaFoldDB" id="A0AAD1ZCG5"/>
<organism evidence="4 5">
    <name type="scientific">Fraxinus pennsylvanica</name>
    <dbReference type="NCBI Taxonomy" id="56036"/>
    <lineage>
        <taxon>Eukaryota</taxon>
        <taxon>Viridiplantae</taxon>
        <taxon>Streptophyta</taxon>
        <taxon>Embryophyta</taxon>
        <taxon>Tracheophyta</taxon>
        <taxon>Spermatophyta</taxon>
        <taxon>Magnoliopsida</taxon>
        <taxon>eudicotyledons</taxon>
        <taxon>Gunneridae</taxon>
        <taxon>Pentapetalae</taxon>
        <taxon>asterids</taxon>
        <taxon>lamiids</taxon>
        <taxon>Lamiales</taxon>
        <taxon>Oleaceae</taxon>
        <taxon>Oleeae</taxon>
        <taxon>Fraxinus</taxon>
    </lineage>
</organism>
<feature type="region of interest" description="Disordered" evidence="2">
    <location>
        <begin position="24"/>
        <end position="49"/>
    </location>
</feature>
<evidence type="ECO:0000256" key="1">
    <source>
        <dbReference type="ARBA" id="ARBA00010515"/>
    </source>
</evidence>
<sequence>MANPCATASDHIVEDAYKALGISPNADGSMNRENRIPTVNATPQVDDPTQPPIALSKDIHLNPLTKTFIRLFRPVNPPPNTKLPLIIYLHGGDFVLFSVSTIVFHNFCNDVAAQIPAIVASVDYRHAPENRLPAAYEDAMDAILWAKYQALGGHTTTVDPWIHEYADFSRVFLLGSAAGGNIAYHAALNALDFDLEPIKIQGLILNQPYFGGVQRTESELRLIDDDFVPLYANDVLWTLALPENASRDHEFANPLTGGSYLGRASRLPRCMVKGNSGDPLVDREKQLVKLLESNGVSVISLFVDGGYHSVELSNTTAAQELYDAVKDFISSTVATTIQACDAFESTNICPL</sequence>
<evidence type="ECO:0000313" key="4">
    <source>
        <dbReference type="EMBL" id="CAI9765306.1"/>
    </source>
</evidence>
<dbReference type="InterPro" id="IPR050466">
    <property type="entry name" value="Carboxylest/Gibb_receptor"/>
</dbReference>
<protein>
    <recommendedName>
        <fullName evidence="3">Alpha/beta hydrolase fold-3 domain-containing protein</fullName>
    </recommendedName>
</protein>
<proteinExistence type="inferred from homology"/>
<dbReference type="InterPro" id="IPR029058">
    <property type="entry name" value="AB_hydrolase_fold"/>
</dbReference>
<name>A0AAD1ZCG5_9LAMI</name>
<evidence type="ECO:0000259" key="3">
    <source>
        <dbReference type="Pfam" id="PF07859"/>
    </source>
</evidence>
<gene>
    <name evidence="4" type="ORF">FPE_LOCUS12736</name>
</gene>
<dbReference type="GO" id="GO:0016787">
    <property type="term" value="F:hydrolase activity"/>
    <property type="evidence" value="ECO:0007669"/>
    <property type="project" value="InterPro"/>
</dbReference>
<dbReference type="Proteomes" id="UP000834106">
    <property type="component" value="Chromosome 7"/>
</dbReference>
<reference evidence="4" key="1">
    <citation type="submission" date="2023-05" db="EMBL/GenBank/DDBJ databases">
        <authorList>
            <person name="Huff M."/>
        </authorList>
    </citation>
    <scope>NUCLEOTIDE SEQUENCE</scope>
</reference>